<sequence length="105" mass="11560">MAASPFAAWRIIKRRFEKIEASFVKLQFMKVEIRGSGFRIEASAGRASFHDASAPSAPGFAGVSCAEDGTDRFMDRNSAIYIPDVINENAMTPHRHCCAYGTSKK</sequence>
<evidence type="ECO:0000313" key="1">
    <source>
        <dbReference type="EMBL" id="GIQ61990.1"/>
    </source>
</evidence>
<accession>A0ABQ4N1C6</accession>
<comment type="caution">
    <text evidence="1">The sequence shown here is derived from an EMBL/GenBank/DDBJ whole genome shotgun (WGS) entry which is preliminary data.</text>
</comment>
<evidence type="ECO:0000313" key="2">
    <source>
        <dbReference type="Proteomes" id="UP000680304"/>
    </source>
</evidence>
<proteinExistence type="predicted"/>
<dbReference type="EMBL" id="BOVJ01000016">
    <property type="protein sequence ID" value="GIQ61990.1"/>
    <property type="molecule type" value="Genomic_DNA"/>
</dbReference>
<name>A0ABQ4N1C6_9BACL</name>
<protein>
    <submittedName>
        <fullName evidence="1">Uncharacterized protein</fullName>
    </submittedName>
</protein>
<organism evidence="1 2">
    <name type="scientific">Paenibacillus cisolokensis</name>
    <dbReference type="NCBI Taxonomy" id="1658519"/>
    <lineage>
        <taxon>Bacteria</taxon>
        <taxon>Bacillati</taxon>
        <taxon>Bacillota</taxon>
        <taxon>Bacilli</taxon>
        <taxon>Bacillales</taxon>
        <taxon>Paenibacillaceae</taxon>
        <taxon>Paenibacillus</taxon>
    </lineage>
</organism>
<gene>
    <name evidence="1" type="ORF">PACILC2_05580</name>
</gene>
<reference evidence="1 2" key="1">
    <citation type="submission" date="2021-04" db="EMBL/GenBank/DDBJ databases">
        <title>Draft genome sequence of Paenibacillus cisolokensis, LC2-13A.</title>
        <authorList>
            <person name="Uke A."/>
            <person name="Chhe C."/>
            <person name="Baramee S."/>
            <person name="Kosugi A."/>
        </authorList>
    </citation>
    <scope>NUCLEOTIDE SEQUENCE [LARGE SCALE GENOMIC DNA]</scope>
    <source>
        <strain evidence="1 2">LC2-13A</strain>
    </source>
</reference>
<dbReference type="Proteomes" id="UP000680304">
    <property type="component" value="Unassembled WGS sequence"/>
</dbReference>
<keyword evidence="2" id="KW-1185">Reference proteome</keyword>